<dbReference type="InterPro" id="IPR006101">
    <property type="entry name" value="Glyco_hydro_2"/>
</dbReference>
<dbReference type="SUPFAM" id="SSF51445">
    <property type="entry name" value="(Trans)glycosidases"/>
    <property type="match status" value="1"/>
</dbReference>
<dbReference type="Pfam" id="PF02836">
    <property type="entry name" value="Glyco_hydro_2_C"/>
    <property type="match status" value="1"/>
</dbReference>
<proteinExistence type="inferred from homology"/>
<dbReference type="EMBL" id="JAVLVU010000001">
    <property type="protein sequence ID" value="MDT3403702.1"/>
    <property type="molecule type" value="Genomic_DNA"/>
</dbReference>
<protein>
    <submittedName>
        <fullName evidence="9">Beta-galactosidase</fullName>
        <ecNumber evidence="9">3.2.1.23</ecNumber>
    </submittedName>
</protein>
<dbReference type="InterPro" id="IPR006102">
    <property type="entry name" value="Ig-like_GH2"/>
</dbReference>
<name>A0ABU3GXH9_9SPHI</name>
<dbReference type="InterPro" id="IPR013783">
    <property type="entry name" value="Ig-like_fold"/>
</dbReference>
<dbReference type="Gene3D" id="3.20.20.80">
    <property type="entry name" value="Glycosidases"/>
    <property type="match status" value="1"/>
</dbReference>
<evidence type="ECO:0000256" key="1">
    <source>
        <dbReference type="ARBA" id="ARBA00007401"/>
    </source>
</evidence>
<dbReference type="InterPro" id="IPR036156">
    <property type="entry name" value="Beta-gal/glucu_dom_sf"/>
</dbReference>
<dbReference type="InterPro" id="IPR032311">
    <property type="entry name" value="DUF4982"/>
</dbReference>
<comment type="caution">
    <text evidence="9">The sequence shown here is derived from an EMBL/GenBank/DDBJ whole genome shotgun (WGS) entry which is preliminary data.</text>
</comment>
<dbReference type="InterPro" id="IPR008979">
    <property type="entry name" value="Galactose-bd-like_sf"/>
</dbReference>
<dbReference type="InterPro" id="IPR021720">
    <property type="entry name" value="Malectin_dom"/>
</dbReference>
<evidence type="ECO:0000313" key="10">
    <source>
        <dbReference type="Proteomes" id="UP001258315"/>
    </source>
</evidence>
<feature type="domain" description="Malectin" evidence="7">
    <location>
        <begin position="731"/>
        <end position="884"/>
    </location>
</feature>
<feature type="domain" description="Glycoside hydrolase family 2 immunoglobulin-like beta-sandwich" evidence="4">
    <location>
        <begin position="208"/>
        <end position="315"/>
    </location>
</feature>
<accession>A0ABU3GXH9</accession>
<evidence type="ECO:0000256" key="2">
    <source>
        <dbReference type="ARBA" id="ARBA00022801"/>
    </source>
</evidence>
<evidence type="ECO:0000313" key="9">
    <source>
        <dbReference type="EMBL" id="MDT3403702.1"/>
    </source>
</evidence>
<dbReference type="Proteomes" id="UP001258315">
    <property type="component" value="Unassembled WGS sequence"/>
</dbReference>
<dbReference type="Gene3D" id="2.60.40.10">
    <property type="entry name" value="Immunoglobulins"/>
    <property type="match status" value="2"/>
</dbReference>
<dbReference type="Pfam" id="PF00703">
    <property type="entry name" value="Glyco_hydro_2"/>
    <property type="match status" value="1"/>
</dbReference>
<dbReference type="InterPro" id="IPR017853">
    <property type="entry name" value="GH"/>
</dbReference>
<feature type="domain" description="Glycoside hydrolase family 2 catalytic" evidence="5">
    <location>
        <begin position="323"/>
        <end position="623"/>
    </location>
</feature>
<dbReference type="PRINTS" id="PR00132">
    <property type="entry name" value="GLHYDRLASE2"/>
</dbReference>
<dbReference type="Pfam" id="PF16355">
    <property type="entry name" value="DUF4982"/>
    <property type="match status" value="1"/>
</dbReference>
<dbReference type="SUPFAM" id="SSF49303">
    <property type="entry name" value="beta-Galactosidase/glucuronidase domain"/>
    <property type="match status" value="1"/>
</dbReference>
<organism evidence="9 10">
    <name type="scientific">Mucilaginibacter terrae</name>
    <dbReference type="NCBI Taxonomy" id="1955052"/>
    <lineage>
        <taxon>Bacteria</taxon>
        <taxon>Pseudomonadati</taxon>
        <taxon>Bacteroidota</taxon>
        <taxon>Sphingobacteriia</taxon>
        <taxon>Sphingobacteriales</taxon>
        <taxon>Sphingobacteriaceae</taxon>
        <taxon>Mucilaginibacter</taxon>
    </lineage>
</organism>
<feature type="domain" description="DUF4982" evidence="8">
    <location>
        <begin position="654"/>
        <end position="704"/>
    </location>
</feature>
<keyword evidence="2 9" id="KW-0378">Hydrolase</keyword>
<dbReference type="Gene3D" id="2.60.120.260">
    <property type="entry name" value="Galactose-binding domain-like"/>
    <property type="match status" value="1"/>
</dbReference>
<dbReference type="InterPro" id="IPR006104">
    <property type="entry name" value="Glyco_hydro_2_N"/>
</dbReference>
<evidence type="ECO:0000256" key="3">
    <source>
        <dbReference type="ARBA" id="ARBA00023295"/>
    </source>
</evidence>
<evidence type="ECO:0000259" key="8">
    <source>
        <dbReference type="Pfam" id="PF16355"/>
    </source>
</evidence>
<keyword evidence="3 9" id="KW-0326">Glycosidase</keyword>
<keyword evidence="10" id="KW-1185">Reference proteome</keyword>
<evidence type="ECO:0000259" key="5">
    <source>
        <dbReference type="Pfam" id="PF02836"/>
    </source>
</evidence>
<dbReference type="SUPFAM" id="SSF49785">
    <property type="entry name" value="Galactose-binding domain-like"/>
    <property type="match status" value="1"/>
</dbReference>
<dbReference type="EC" id="3.2.1.23" evidence="9"/>
<sequence>MRVIYTIPLKSIKQLTIYTCLLLFGINSFAQVKNQTSGRQLTRLNDLWLFSKDPKATASYQSTGSLNWEKVTLPHTWNDKDVMDDEPGYYRGVGWYKRKFVTNGSLQGKDVFLCFDGANQETEVYVNGKQASKHIGGYTRFNVDIGKLLKFGADSVNEILVKVNNRNNDDIAPLSADFTFFGGIYRNVNLLVTNPVHFAENDNGSDGVYITTPVVSAQAAQVKVKSMLQNSSASAQKLQVNTVIYDADSKRVSTQQTLVQLSAGQKKALVQDLKPVTNPNLWSPESPYLYRVVTSIVITKTKQVVDEVSNPLGLRWFKFDAEKGFFLNDKPLKIIGASRHQDYEGMGNAVPADLQVHDMELLKQMGGNFVRIAHYPQDPVILQTCDRLGILASVEIPVVNAITETEAFTQNCKNMQLEMIKQNFNHPSIIIWGYMNEVLLRPKFGNDKPRQEIYYGHIRDLAQMLDSLTRKEDPSRYTMIANHGDFDRYNRVGLTKIPMIVGWNLYQGWYSGNLSGFGTYLDRHHTELKDKPVLITEYGADADPRIRTLEPVRFDKSIEYAIKYHQVYLNDMLKRPFVSGGMAWNLADFNSETREETMPHINNKGLLTIDRKPKDTYYLYQAYLLKKPFTKIASSGWTIRTGVADSVSGASMQPLQVATNARSVELFVNGKSLGTKAPTDHICNFQVPFVNGENRIRAVDAAGRQSDEVTIMFNLLPAKTNSMQPVNQLNILVGGNRYYIDEQLKQLWIPDQAYKKGEWGYIGGQPFKGNNNRISYGSDKNIYGTFNDPIYQTQHVDIKQYKLDVPDGDYELTLLFSELVGGETKEALVYNLDNNHSKEQSAEERIFNVDVNGVPFLKNFNIAAEYGYTTPVNKTIRVSVLNGKGFTVDFTPVKGKPVLNALQLRRID</sequence>
<dbReference type="Pfam" id="PF11721">
    <property type="entry name" value="Malectin"/>
    <property type="match status" value="1"/>
</dbReference>
<comment type="similarity">
    <text evidence="1">Belongs to the glycosyl hydrolase 2 family.</text>
</comment>
<reference evidence="10" key="1">
    <citation type="submission" date="2023-07" db="EMBL/GenBank/DDBJ databases">
        <title>Functional and genomic diversity of the sorghum phyllosphere microbiome.</title>
        <authorList>
            <person name="Shade A."/>
        </authorList>
    </citation>
    <scope>NUCLEOTIDE SEQUENCE [LARGE SCALE GENOMIC DNA]</scope>
    <source>
        <strain evidence="10">SORGH_AS_0422</strain>
    </source>
</reference>
<dbReference type="InterPro" id="IPR051913">
    <property type="entry name" value="GH2_Domain-Containing"/>
</dbReference>
<dbReference type="Pfam" id="PF02837">
    <property type="entry name" value="Glyco_hydro_2_N"/>
    <property type="match status" value="1"/>
</dbReference>
<dbReference type="PANTHER" id="PTHR42732:SF1">
    <property type="entry name" value="BETA-MANNOSIDASE"/>
    <property type="match status" value="1"/>
</dbReference>
<dbReference type="PANTHER" id="PTHR42732">
    <property type="entry name" value="BETA-GALACTOSIDASE"/>
    <property type="match status" value="1"/>
</dbReference>
<gene>
    <name evidence="9" type="ORF">QE417_002774</name>
</gene>
<dbReference type="GO" id="GO:0004565">
    <property type="term" value="F:beta-galactosidase activity"/>
    <property type="evidence" value="ECO:0007669"/>
    <property type="project" value="UniProtKB-EC"/>
</dbReference>
<evidence type="ECO:0000259" key="6">
    <source>
        <dbReference type="Pfam" id="PF02837"/>
    </source>
</evidence>
<dbReference type="RefSeq" id="WP_311950931.1">
    <property type="nucleotide sequence ID" value="NZ_JAVLVU010000001.1"/>
</dbReference>
<feature type="domain" description="Glycosyl hydrolases family 2 sugar binding" evidence="6">
    <location>
        <begin position="70"/>
        <end position="192"/>
    </location>
</feature>
<dbReference type="InterPro" id="IPR006103">
    <property type="entry name" value="Glyco_hydro_2_cat"/>
</dbReference>
<evidence type="ECO:0000259" key="7">
    <source>
        <dbReference type="Pfam" id="PF11721"/>
    </source>
</evidence>
<dbReference type="Gene3D" id="2.60.120.430">
    <property type="entry name" value="Galactose-binding lectin"/>
    <property type="match status" value="1"/>
</dbReference>
<evidence type="ECO:0000259" key="4">
    <source>
        <dbReference type="Pfam" id="PF00703"/>
    </source>
</evidence>